<keyword evidence="2" id="KW-0233">DNA recombination</keyword>
<protein>
    <recommendedName>
        <fullName evidence="3">Resolvase/invertase-type recombinase catalytic domain-containing protein</fullName>
    </recommendedName>
</protein>
<dbReference type="CDD" id="cd00338">
    <property type="entry name" value="Ser_Recombinase"/>
    <property type="match status" value="1"/>
</dbReference>
<keyword evidence="5" id="KW-1185">Reference proteome</keyword>
<evidence type="ECO:0000259" key="3">
    <source>
        <dbReference type="PROSITE" id="PS51736"/>
    </source>
</evidence>
<dbReference type="GO" id="GO:0000150">
    <property type="term" value="F:DNA strand exchange activity"/>
    <property type="evidence" value="ECO:0007669"/>
    <property type="project" value="InterPro"/>
</dbReference>
<dbReference type="Pfam" id="PF00239">
    <property type="entry name" value="Resolvase"/>
    <property type="match status" value="1"/>
</dbReference>
<dbReference type="SMART" id="SM00857">
    <property type="entry name" value="Resolvase"/>
    <property type="match status" value="1"/>
</dbReference>
<dbReference type="Pfam" id="PF13936">
    <property type="entry name" value="HTH_38"/>
    <property type="match status" value="1"/>
</dbReference>
<dbReference type="EMBL" id="BIFS01000001">
    <property type="protein sequence ID" value="GCE20039.1"/>
    <property type="molecule type" value="Genomic_DNA"/>
</dbReference>
<reference evidence="5" key="1">
    <citation type="submission" date="2018-12" db="EMBL/GenBank/DDBJ databases">
        <title>Tengunoibacter tsumagoiensis gen. nov., sp. nov., Dictyobacter kobayashii sp. nov., D. alpinus sp. nov., and D. joshuensis sp. nov. and description of Dictyobacteraceae fam. nov. within the order Ktedonobacterales isolated from Tengu-no-mugimeshi.</title>
        <authorList>
            <person name="Wang C.M."/>
            <person name="Zheng Y."/>
            <person name="Sakai Y."/>
            <person name="Toyoda A."/>
            <person name="Minakuchi Y."/>
            <person name="Abe K."/>
            <person name="Yokota A."/>
            <person name="Yabe S."/>
        </authorList>
    </citation>
    <scope>NUCLEOTIDE SEQUENCE [LARGE SCALE GENOMIC DNA]</scope>
    <source>
        <strain evidence="5">Uno11</strain>
    </source>
</reference>
<proteinExistence type="predicted"/>
<evidence type="ECO:0000313" key="5">
    <source>
        <dbReference type="Proteomes" id="UP000287188"/>
    </source>
</evidence>
<dbReference type="SUPFAM" id="SSF53041">
    <property type="entry name" value="Resolvase-like"/>
    <property type="match status" value="1"/>
</dbReference>
<name>A0A402ALX0_9CHLR</name>
<gene>
    <name evidence="4" type="ORF">KDK_38390</name>
</gene>
<dbReference type="InterPro" id="IPR025246">
    <property type="entry name" value="IS30-like_HTH"/>
</dbReference>
<organism evidence="4 5">
    <name type="scientific">Dictyobacter kobayashii</name>
    <dbReference type="NCBI Taxonomy" id="2014872"/>
    <lineage>
        <taxon>Bacteria</taxon>
        <taxon>Bacillati</taxon>
        <taxon>Chloroflexota</taxon>
        <taxon>Ktedonobacteria</taxon>
        <taxon>Ktedonobacterales</taxon>
        <taxon>Dictyobacteraceae</taxon>
        <taxon>Dictyobacter</taxon>
    </lineage>
</organism>
<dbReference type="PANTHER" id="PTHR30461:SF2">
    <property type="entry name" value="SERINE RECOMBINASE PINE-RELATED"/>
    <property type="match status" value="1"/>
</dbReference>
<dbReference type="InterPro" id="IPR036162">
    <property type="entry name" value="Resolvase-like_N_sf"/>
</dbReference>
<dbReference type="InterPro" id="IPR006119">
    <property type="entry name" value="Resolv_N"/>
</dbReference>
<feature type="domain" description="Resolvase/invertase-type recombinase catalytic" evidence="3">
    <location>
        <begin position="23"/>
        <end position="174"/>
    </location>
</feature>
<evidence type="ECO:0000256" key="2">
    <source>
        <dbReference type="ARBA" id="ARBA00023172"/>
    </source>
</evidence>
<keyword evidence="1" id="KW-0238">DNA-binding</keyword>
<dbReference type="GO" id="GO:0003677">
    <property type="term" value="F:DNA binding"/>
    <property type="evidence" value="ECO:0007669"/>
    <property type="project" value="UniProtKB-KW"/>
</dbReference>
<evidence type="ECO:0000313" key="4">
    <source>
        <dbReference type="EMBL" id="GCE20039.1"/>
    </source>
</evidence>
<dbReference type="Proteomes" id="UP000287188">
    <property type="component" value="Unassembled WGS sequence"/>
</dbReference>
<dbReference type="Gene3D" id="3.40.50.1390">
    <property type="entry name" value="Resolvase, N-terminal catalytic domain"/>
    <property type="match status" value="1"/>
</dbReference>
<dbReference type="PROSITE" id="PS51736">
    <property type="entry name" value="RECOMBINASES_3"/>
    <property type="match status" value="1"/>
</dbReference>
<accession>A0A402ALX0</accession>
<sequence>MPRQKSHHDRIYQTVGEPGPGSIVVGYVRYSSEMQDPTTIATQRRRIVEFAERKGWKVVHWYEEPEQSAKHEEIERRPVFAQLLNDAESKQFQVVLCYVNNRWARNTVSAYTSLSRLRSARVWWATSDGLWDIDKVQQDGFDVAFAVDTQMNAAYVRQLSKRTIDGKEDRAREGYHNGNVMFGYLPPEYQKAPDGAPSTWRPPRTPVRPDPITFPALVRIGELAAQGWTDRAIADELDSYLSRTARFGERLLTKDTVAGIRRSWFPREFAPGSSYGTIDTPSGELVEGKHQAAWSYDLWQKMIETKASQYRRPTKGAQRRPHEFSRIIVCAACRRPLRIILPNGIPYYQDSSVVRKLDCSIPEPLSIRESTVIYQFGDILRSIDLPESWRNAIARQCSSDAKHKDESTDQIKERRADLETEQKRLVTLFTKGYITENDLDTKMEDILSELFSLPVIIESNAEESTQAAIAAGETLVNIAGYWSEALAEERRDIVWSLLMTGGLVYDLERAIIIGLLPRANMLPALTLGLENSGRWEQRDNSLWLRSDFFPPKLERTKRNLPPPLTGLEPGQRPEVVRLLSEDKMSLRQVADILGTSRETIRRVALSEGIELQTSQKLTLAEREGALALLDAGLSLRQVARQYGVSPESIRRLAKRHN</sequence>
<comment type="caution">
    <text evidence="4">The sequence shown here is derived from an EMBL/GenBank/DDBJ whole genome shotgun (WGS) entry which is preliminary data.</text>
</comment>
<dbReference type="InterPro" id="IPR050639">
    <property type="entry name" value="SSR_resolvase"/>
</dbReference>
<dbReference type="RefSeq" id="WP_174845306.1">
    <property type="nucleotide sequence ID" value="NZ_BIFS01000001.1"/>
</dbReference>
<dbReference type="AlphaFoldDB" id="A0A402ALX0"/>
<evidence type="ECO:0000256" key="1">
    <source>
        <dbReference type="ARBA" id="ARBA00023125"/>
    </source>
</evidence>
<dbReference type="PANTHER" id="PTHR30461">
    <property type="entry name" value="DNA-INVERTASE FROM LAMBDOID PROPHAGE"/>
    <property type="match status" value="1"/>
</dbReference>